<dbReference type="InterPro" id="IPR050834">
    <property type="entry name" value="Glycosyltransf_2"/>
</dbReference>
<keyword evidence="3" id="KW-1185">Reference proteome</keyword>
<dbReference type="EMBL" id="JAENIK010000004">
    <property type="protein sequence ID" value="MBK1814402.1"/>
    <property type="molecule type" value="Genomic_DNA"/>
</dbReference>
<dbReference type="SUPFAM" id="SSF53448">
    <property type="entry name" value="Nucleotide-diphospho-sugar transferases"/>
    <property type="match status" value="1"/>
</dbReference>
<dbReference type="InterPro" id="IPR001173">
    <property type="entry name" value="Glyco_trans_2-like"/>
</dbReference>
<protein>
    <submittedName>
        <fullName evidence="2">Glycosyltransferase</fullName>
    </submittedName>
</protein>
<dbReference type="Gene3D" id="3.90.550.10">
    <property type="entry name" value="Spore Coat Polysaccharide Biosynthesis Protein SpsA, Chain A"/>
    <property type="match status" value="1"/>
</dbReference>
<comment type="caution">
    <text evidence="2">The sequence shown here is derived from an EMBL/GenBank/DDBJ whole genome shotgun (WGS) entry which is preliminary data.</text>
</comment>
<organism evidence="2 3">
    <name type="scientific">Luteolibacter yonseiensis</name>
    <dbReference type="NCBI Taxonomy" id="1144680"/>
    <lineage>
        <taxon>Bacteria</taxon>
        <taxon>Pseudomonadati</taxon>
        <taxon>Verrucomicrobiota</taxon>
        <taxon>Verrucomicrobiia</taxon>
        <taxon>Verrucomicrobiales</taxon>
        <taxon>Verrucomicrobiaceae</taxon>
        <taxon>Luteolibacter</taxon>
    </lineage>
</organism>
<sequence length="269" mass="31008">MKKNKITVVTPVLNQAQFIEQTIDSVLSQGIEDLEYIILDAGSTDGTVDIIKKHERHLARWRSHKDAGQSSAIHEGFSSASGDLLCWINSDDYFEPGALKRMIGMFDNDEQLDLCYGDYSILLPDGTKEAKLKISFDFEIALLFYLMIPQPSSVWTKRLYDSVGGLDTALNYSFDYDFFLRAGQRLQARPDAIRHVHDLVSVFRIHPESKSVSAQAKFVSENESIMRKFDNFPTWKRSSFYRRYQMVRTLLRYHSERGMVPTRKDTRKA</sequence>
<dbReference type="Proteomes" id="UP000600139">
    <property type="component" value="Unassembled WGS sequence"/>
</dbReference>
<name>A0A934V5X2_9BACT</name>
<evidence type="ECO:0000313" key="2">
    <source>
        <dbReference type="EMBL" id="MBK1814402.1"/>
    </source>
</evidence>
<dbReference type="InterPro" id="IPR029044">
    <property type="entry name" value="Nucleotide-diphossugar_trans"/>
</dbReference>
<evidence type="ECO:0000259" key="1">
    <source>
        <dbReference type="Pfam" id="PF00535"/>
    </source>
</evidence>
<dbReference type="PANTHER" id="PTHR43685:SF11">
    <property type="entry name" value="GLYCOSYLTRANSFERASE TAGX-RELATED"/>
    <property type="match status" value="1"/>
</dbReference>
<proteinExistence type="predicted"/>
<reference evidence="2" key="1">
    <citation type="submission" date="2021-01" db="EMBL/GenBank/DDBJ databases">
        <title>Modified the classification status of verrucomicrobia.</title>
        <authorList>
            <person name="Feng X."/>
        </authorList>
    </citation>
    <scope>NUCLEOTIDE SEQUENCE</scope>
    <source>
        <strain evidence="2">JCM 18052</strain>
    </source>
</reference>
<accession>A0A934V5X2</accession>
<feature type="domain" description="Glycosyltransferase 2-like" evidence="1">
    <location>
        <begin position="7"/>
        <end position="116"/>
    </location>
</feature>
<gene>
    <name evidence="2" type="ORF">JIN84_02180</name>
</gene>
<dbReference type="PANTHER" id="PTHR43685">
    <property type="entry name" value="GLYCOSYLTRANSFERASE"/>
    <property type="match status" value="1"/>
</dbReference>
<evidence type="ECO:0000313" key="3">
    <source>
        <dbReference type="Proteomes" id="UP000600139"/>
    </source>
</evidence>
<dbReference type="RefSeq" id="WP_200349368.1">
    <property type="nucleotide sequence ID" value="NZ_BAABHZ010000010.1"/>
</dbReference>
<dbReference type="AlphaFoldDB" id="A0A934V5X2"/>
<dbReference type="CDD" id="cd06433">
    <property type="entry name" value="GT_2_WfgS_like"/>
    <property type="match status" value="1"/>
</dbReference>
<dbReference type="Pfam" id="PF00535">
    <property type="entry name" value="Glycos_transf_2"/>
    <property type="match status" value="1"/>
</dbReference>